<reference evidence="2 3" key="1">
    <citation type="submission" date="2023-06" db="EMBL/GenBank/DDBJ databases">
        <title>Rock-solubilizing bacteria, Microbacterium invictum, promotes re-establishment of vegetation in rocky wasteland by accelerating rock bio-weathering and reshaping soil bacterial community.</title>
        <authorList>
            <person name="Liu C."/>
        </authorList>
    </citation>
    <scope>NUCLEOTIDE SEQUENCE [LARGE SCALE GENOMIC DNA]</scope>
    <source>
        <strain evidence="2 3">X-18</strain>
    </source>
</reference>
<feature type="domain" description="HTH marR-type" evidence="1">
    <location>
        <begin position="18"/>
        <end position="152"/>
    </location>
</feature>
<dbReference type="InterPro" id="IPR036390">
    <property type="entry name" value="WH_DNA-bd_sf"/>
</dbReference>
<accession>A0ABZ0V8H4</accession>
<dbReference type="Gene3D" id="1.10.10.10">
    <property type="entry name" value="Winged helix-like DNA-binding domain superfamily/Winged helix DNA-binding domain"/>
    <property type="match status" value="1"/>
</dbReference>
<dbReference type="SMART" id="SM00347">
    <property type="entry name" value="HTH_MARR"/>
    <property type="match status" value="1"/>
</dbReference>
<proteinExistence type="predicted"/>
<dbReference type="InterPro" id="IPR000835">
    <property type="entry name" value="HTH_MarR-typ"/>
</dbReference>
<dbReference type="InterPro" id="IPR039422">
    <property type="entry name" value="MarR/SlyA-like"/>
</dbReference>
<dbReference type="InterPro" id="IPR036388">
    <property type="entry name" value="WH-like_DNA-bd_sf"/>
</dbReference>
<dbReference type="PRINTS" id="PR00598">
    <property type="entry name" value="HTHMARR"/>
</dbReference>
<evidence type="ECO:0000259" key="1">
    <source>
        <dbReference type="PROSITE" id="PS50995"/>
    </source>
</evidence>
<dbReference type="PANTHER" id="PTHR33164">
    <property type="entry name" value="TRANSCRIPTIONAL REGULATOR, MARR FAMILY"/>
    <property type="match status" value="1"/>
</dbReference>
<dbReference type="SUPFAM" id="SSF46785">
    <property type="entry name" value="Winged helix' DNA-binding domain"/>
    <property type="match status" value="1"/>
</dbReference>
<evidence type="ECO:0000313" key="3">
    <source>
        <dbReference type="Proteomes" id="UP001324533"/>
    </source>
</evidence>
<protein>
    <submittedName>
        <fullName evidence="2">MarR family transcriptional regulator</fullName>
    </submittedName>
</protein>
<dbReference type="PROSITE" id="PS50995">
    <property type="entry name" value="HTH_MARR_2"/>
    <property type="match status" value="1"/>
</dbReference>
<evidence type="ECO:0000313" key="2">
    <source>
        <dbReference type="EMBL" id="WQB69923.1"/>
    </source>
</evidence>
<sequence length="168" mass="18696">MSPERTPSEELERSRTEASEVSWALRDLNRATADLDRALADHMRLRPMDYDAIGHVMDAERDPLGTLELAARLRISPGSATELVDRLEKAGHVRRERSRTDRRRVQVSVTPHAIAQVLGDLGPLFRLLDDLAAGYPPAEQEVIAGFLRGAAERTRTFMATLDADTLPT</sequence>
<dbReference type="Proteomes" id="UP001324533">
    <property type="component" value="Chromosome"/>
</dbReference>
<gene>
    <name evidence="2" type="ORF">T9R20_14670</name>
</gene>
<name>A0ABZ0V8H4_9MICO</name>
<dbReference type="EMBL" id="CP139779">
    <property type="protein sequence ID" value="WQB69923.1"/>
    <property type="molecule type" value="Genomic_DNA"/>
</dbReference>
<organism evidence="2 3">
    <name type="scientific">Microbacterium invictum</name>
    <dbReference type="NCBI Taxonomy" id="515415"/>
    <lineage>
        <taxon>Bacteria</taxon>
        <taxon>Bacillati</taxon>
        <taxon>Actinomycetota</taxon>
        <taxon>Actinomycetes</taxon>
        <taxon>Micrococcales</taxon>
        <taxon>Microbacteriaceae</taxon>
        <taxon>Microbacterium</taxon>
    </lineage>
</organism>
<keyword evidence="3" id="KW-1185">Reference proteome</keyword>
<dbReference type="Pfam" id="PF01047">
    <property type="entry name" value="MarR"/>
    <property type="match status" value="1"/>
</dbReference>
<dbReference type="RefSeq" id="WP_322410051.1">
    <property type="nucleotide sequence ID" value="NZ_CP139779.1"/>
</dbReference>
<dbReference type="PANTHER" id="PTHR33164:SF106">
    <property type="entry name" value="TRANSCRIPTIONAL REGULATORY PROTEIN"/>
    <property type="match status" value="1"/>
</dbReference>